<comment type="caution">
    <text evidence="1">The sequence shown here is derived from an EMBL/GenBank/DDBJ whole genome shotgun (WGS) entry which is preliminary data.</text>
</comment>
<sequence length="155" mass="17931">MMIHGCRQLFVLYHICHYQQLANYIPKIDGRRALETGNKLGITVIGDEEEVIEEMIQLEKHAGVYQFRFVKHQMKVAGLMFIRYIEEDLELIQCLASAMSMKYANLLESDIVKCYPFLWSLAVQKNLRASAVEQHLSRFKSGVRQHGAELDAKLE</sequence>
<name>A0ABR1ZXB9_9ROSI</name>
<accession>A0ABR1ZXB9</accession>
<organism evidence="1 2">
    <name type="scientific">Hibiscus sabdariffa</name>
    <name type="common">roselle</name>
    <dbReference type="NCBI Taxonomy" id="183260"/>
    <lineage>
        <taxon>Eukaryota</taxon>
        <taxon>Viridiplantae</taxon>
        <taxon>Streptophyta</taxon>
        <taxon>Embryophyta</taxon>
        <taxon>Tracheophyta</taxon>
        <taxon>Spermatophyta</taxon>
        <taxon>Magnoliopsida</taxon>
        <taxon>eudicotyledons</taxon>
        <taxon>Gunneridae</taxon>
        <taxon>Pentapetalae</taxon>
        <taxon>rosids</taxon>
        <taxon>malvids</taxon>
        <taxon>Malvales</taxon>
        <taxon>Malvaceae</taxon>
        <taxon>Malvoideae</taxon>
        <taxon>Hibiscus</taxon>
    </lineage>
</organism>
<keyword evidence="2" id="KW-1185">Reference proteome</keyword>
<dbReference type="Proteomes" id="UP001472677">
    <property type="component" value="Unassembled WGS sequence"/>
</dbReference>
<protein>
    <submittedName>
        <fullName evidence="1">Uncharacterized protein</fullName>
    </submittedName>
</protein>
<gene>
    <name evidence="1" type="ORF">V6N12_046649</name>
</gene>
<dbReference type="EMBL" id="JBBPBM010001305">
    <property type="protein sequence ID" value="KAK8485238.1"/>
    <property type="molecule type" value="Genomic_DNA"/>
</dbReference>
<evidence type="ECO:0000313" key="1">
    <source>
        <dbReference type="EMBL" id="KAK8485238.1"/>
    </source>
</evidence>
<evidence type="ECO:0000313" key="2">
    <source>
        <dbReference type="Proteomes" id="UP001472677"/>
    </source>
</evidence>
<reference evidence="1 2" key="1">
    <citation type="journal article" date="2024" name="G3 (Bethesda)">
        <title>Genome assembly of Hibiscus sabdariffa L. provides insights into metabolisms of medicinal natural products.</title>
        <authorList>
            <person name="Kim T."/>
        </authorList>
    </citation>
    <scope>NUCLEOTIDE SEQUENCE [LARGE SCALE GENOMIC DNA]</scope>
    <source>
        <strain evidence="1">TK-2024</strain>
        <tissue evidence="1">Old leaves</tissue>
    </source>
</reference>
<proteinExistence type="predicted"/>